<sequence>MNDASVILWVQHTLGLETYAYTEVKLFPDTGLHTEVEEDLYLAFNGWGYIKAVDGRDELIALYAYNNQLYLFFKHQSYVIDAHRSKAFFVEGLLNAVFLLKHSRRKVLRIVYKHDFEDNNILENLAKMLKPRNKEEVAESINRMIRFFTETDSEKKTELFEGLSDIYRKDFLSRILDALEHGGPIGRALYKAIWWLYIVGWIIVALYFLIIPLCKFLYRFLGGI</sequence>
<organism evidence="2 3">
    <name type="scientific">Aquirhabdus parva</name>
    <dbReference type="NCBI Taxonomy" id="2283318"/>
    <lineage>
        <taxon>Bacteria</taxon>
        <taxon>Pseudomonadati</taxon>
        <taxon>Pseudomonadota</taxon>
        <taxon>Gammaproteobacteria</taxon>
        <taxon>Moraxellales</taxon>
        <taxon>Moraxellaceae</taxon>
        <taxon>Aquirhabdus</taxon>
    </lineage>
</organism>
<gene>
    <name evidence="2" type="ORF">HYN46_13985</name>
</gene>
<dbReference type="Proteomes" id="UP000253940">
    <property type="component" value="Chromosome"/>
</dbReference>
<dbReference type="RefSeq" id="WP_114899955.1">
    <property type="nucleotide sequence ID" value="NZ_CP031222.1"/>
</dbReference>
<protein>
    <submittedName>
        <fullName evidence="2">Uncharacterized protein</fullName>
    </submittedName>
</protein>
<keyword evidence="1" id="KW-0812">Transmembrane</keyword>
<keyword evidence="1" id="KW-1133">Transmembrane helix</keyword>
<keyword evidence="3" id="KW-1185">Reference proteome</keyword>
<reference evidence="2 3" key="1">
    <citation type="submission" date="2018-07" db="EMBL/GenBank/DDBJ databases">
        <title>Genome sequencing of Moraxellaceae gen. HYN0046.</title>
        <authorList>
            <person name="Kim M."/>
            <person name="Yi H."/>
        </authorList>
    </citation>
    <scope>NUCLEOTIDE SEQUENCE [LARGE SCALE GENOMIC DNA]</scope>
    <source>
        <strain evidence="2 3">HYN0046</strain>
    </source>
</reference>
<accession>A0A345P988</accession>
<evidence type="ECO:0000256" key="1">
    <source>
        <dbReference type="SAM" id="Phobius"/>
    </source>
</evidence>
<proteinExistence type="predicted"/>
<evidence type="ECO:0000313" key="2">
    <source>
        <dbReference type="EMBL" id="AXI03847.1"/>
    </source>
</evidence>
<dbReference type="EMBL" id="CP031222">
    <property type="protein sequence ID" value="AXI03847.1"/>
    <property type="molecule type" value="Genomic_DNA"/>
</dbReference>
<feature type="transmembrane region" description="Helical" evidence="1">
    <location>
        <begin position="194"/>
        <end position="218"/>
    </location>
</feature>
<name>A0A345P988_9GAMM</name>
<dbReference type="KEGG" id="mbah:HYN46_13985"/>
<evidence type="ECO:0000313" key="3">
    <source>
        <dbReference type="Proteomes" id="UP000253940"/>
    </source>
</evidence>
<dbReference type="AlphaFoldDB" id="A0A345P988"/>
<keyword evidence="1" id="KW-0472">Membrane</keyword>